<comment type="cofactor">
    <cofactor evidence="12">
        <name>FAD</name>
        <dbReference type="ChEBI" id="CHEBI:57692"/>
    </cofactor>
    <text evidence="12">Binds 1 FAD per subunit.</text>
</comment>
<feature type="binding site" evidence="12">
    <location>
        <begin position="377"/>
        <end position="379"/>
    </location>
    <ligand>
        <name>FAD</name>
        <dbReference type="ChEBI" id="CHEBI:57692"/>
    </ligand>
</feature>
<sequence length="480" mass="53833">MPDTIILWFRQDLRINDHPALQAAAAAGGPVLPLYILDDDSPGRWRAGGASRWWLHHSLAELATTLKSKYRLPLVLRRGEPRQILADLCRESGASRVFCSRQYEPWAASLEEQLHQSLGEMGITLRRFAGSLLFEPGSVLTGAGTPFKVFTPFWKACRSAPEPRWPLSPPDTLPAPAQLPASDSLADWQLTPRKPDWARGWDERWQPGSEGAAAALAAFLGDRLGSYSHDRDVPALRGTSGLSPHLHFGEISPRTVWHAASQQARGNPALTEELSRFLGELGWREFSYHLLHHFPGLPDEPFREAFRAFPWQRNDSLLKAWQAGQTGYPLVDAGMRELWQTGYMHNRVRMVAASFLTKHLLQPWQDGEAWFWDTLVDADLANNAASWQWVAGCGADAAPYFRIFNPSAQGGKFDPDGEYVRHWVPELARLPARYVHCPVEAPPAALEEAGIVLGRDYPLPLVDHRLARERALESYRSLSQ</sequence>
<dbReference type="GO" id="GO:0003904">
    <property type="term" value="F:deoxyribodipyrimidine photo-lyase activity"/>
    <property type="evidence" value="ECO:0007669"/>
    <property type="project" value="UniProtKB-EC"/>
</dbReference>
<dbReference type="GO" id="GO:0000719">
    <property type="term" value="P:photoreactive repair"/>
    <property type="evidence" value="ECO:0007669"/>
    <property type="project" value="UniProtKB-ARBA"/>
</dbReference>
<feature type="binding site" evidence="12">
    <location>
        <position position="277"/>
    </location>
    <ligand>
        <name>FAD</name>
        <dbReference type="ChEBI" id="CHEBI:57692"/>
    </ligand>
</feature>
<dbReference type="EMBL" id="VRYZ01000005">
    <property type="protein sequence ID" value="TXS91090.1"/>
    <property type="molecule type" value="Genomic_DNA"/>
</dbReference>
<evidence type="ECO:0000256" key="14">
    <source>
        <dbReference type="RuleBase" id="RU004182"/>
    </source>
</evidence>
<comment type="similarity">
    <text evidence="2">Belongs to the DNA photolyase class-1 family.</text>
</comment>
<dbReference type="Gene3D" id="1.25.40.80">
    <property type="match status" value="1"/>
</dbReference>
<dbReference type="PROSITE" id="PS00691">
    <property type="entry name" value="DNA_PHOTOLYASES_1_2"/>
    <property type="match status" value="1"/>
</dbReference>
<keyword evidence="17" id="KW-1185">Reference proteome</keyword>
<evidence type="ECO:0000256" key="6">
    <source>
        <dbReference type="ARBA" id="ARBA00022827"/>
    </source>
</evidence>
<dbReference type="AlphaFoldDB" id="A0A5C8ZTU6"/>
<dbReference type="InterPro" id="IPR018394">
    <property type="entry name" value="DNA_photolyase_1_CS_C"/>
</dbReference>
<keyword evidence="6 12" id="KW-0274">FAD</keyword>
<feature type="domain" description="Photolyase/cryptochrome alpha/beta" evidence="15">
    <location>
        <begin position="3"/>
        <end position="133"/>
    </location>
</feature>
<dbReference type="FunFam" id="1.10.579.10:FF:000003">
    <property type="entry name" value="Deoxyribodipyrimidine photo-lyase"/>
    <property type="match status" value="1"/>
</dbReference>
<dbReference type="SUPFAM" id="SSF48173">
    <property type="entry name" value="Cryptochrome/photolyase FAD-binding domain"/>
    <property type="match status" value="1"/>
</dbReference>
<dbReference type="EC" id="4.1.99.3" evidence="3"/>
<proteinExistence type="inferred from homology"/>
<dbReference type="PROSITE" id="PS51645">
    <property type="entry name" value="PHR_CRY_ALPHA_BETA"/>
    <property type="match status" value="1"/>
</dbReference>
<dbReference type="InterPro" id="IPR036134">
    <property type="entry name" value="Crypto/Photolyase_FAD-like_sf"/>
</dbReference>
<feature type="binding site" evidence="12">
    <location>
        <begin position="239"/>
        <end position="243"/>
    </location>
    <ligand>
        <name>FAD</name>
        <dbReference type="ChEBI" id="CHEBI:57692"/>
    </ligand>
</feature>
<feature type="site" description="Electron transfer via tryptophanyl radical" evidence="13">
    <location>
        <position position="387"/>
    </location>
</feature>
<dbReference type="InterPro" id="IPR036155">
    <property type="entry name" value="Crypto/Photolyase_N_sf"/>
</dbReference>
<dbReference type="GO" id="GO:0005737">
    <property type="term" value="C:cytoplasm"/>
    <property type="evidence" value="ECO:0007669"/>
    <property type="project" value="TreeGrafter"/>
</dbReference>
<evidence type="ECO:0000256" key="3">
    <source>
        <dbReference type="ARBA" id="ARBA00013149"/>
    </source>
</evidence>
<dbReference type="Proteomes" id="UP000321933">
    <property type="component" value="Unassembled WGS sequence"/>
</dbReference>
<comment type="caution">
    <text evidence="16">The sequence shown here is derived from an EMBL/GenBank/DDBJ whole genome shotgun (WGS) entry which is preliminary data.</text>
</comment>
<name>A0A5C8ZTU6_9GAMM</name>
<comment type="catalytic activity">
    <reaction evidence="9">
        <text>cyclobutadipyrimidine (in DNA) = 2 pyrimidine residues (in DNA).</text>
        <dbReference type="EC" id="4.1.99.3"/>
    </reaction>
</comment>
<dbReference type="Gene3D" id="3.40.50.620">
    <property type="entry name" value="HUPs"/>
    <property type="match status" value="1"/>
</dbReference>
<evidence type="ECO:0000256" key="13">
    <source>
        <dbReference type="PIRSR" id="PIRSR602081-2"/>
    </source>
</evidence>
<comment type="function">
    <text evidence="10">Involved in repair of UV radiation-induced DNA damage. Catalyzes the light-dependent monomerization (300-600 nm) of cyclobutyl pyrimidine dimers (in cis-syn configuration), which are formed between adjacent bases on the same DNA strand upon exposure to ultraviolet radiation.</text>
</comment>
<dbReference type="PANTHER" id="PTHR11455:SF18">
    <property type="entry name" value="SI:CH1073-390K14.1"/>
    <property type="match status" value="1"/>
</dbReference>
<keyword evidence="5 12" id="KW-0285">Flavoprotein</keyword>
<dbReference type="PROSITE" id="PS00394">
    <property type="entry name" value="DNA_PHOTOLYASES_1_1"/>
    <property type="match status" value="1"/>
</dbReference>
<dbReference type="RefSeq" id="WP_148064746.1">
    <property type="nucleotide sequence ID" value="NZ_VRYZ01000005.1"/>
</dbReference>
<dbReference type="Pfam" id="PF00875">
    <property type="entry name" value="DNA_photolyase"/>
    <property type="match status" value="1"/>
</dbReference>
<evidence type="ECO:0000256" key="12">
    <source>
        <dbReference type="PIRSR" id="PIRSR602081-1"/>
    </source>
</evidence>
<evidence type="ECO:0000256" key="7">
    <source>
        <dbReference type="ARBA" id="ARBA00022991"/>
    </source>
</evidence>
<evidence type="ECO:0000256" key="8">
    <source>
        <dbReference type="ARBA" id="ARBA00031671"/>
    </source>
</evidence>
<dbReference type="InterPro" id="IPR002081">
    <property type="entry name" value="Cryptochrome/DNA_photolyase_1"/>
</dbReference>
<keyword evidence="16" id="KW-0456">Lyase</keyword>
<evidence type="ECO:0000313" key="17">
    <source>
        <dbReference type="Proteomes" id="UP000321933"/>
    </source>
</evidence>
<evidence type="ECO:0000259" key="15">
    <source>
        <dbReference type="PROSITE" id="PS51645"/>
    </source>
</evidence>
<evidence type="ECO:0000313" key="16">
    <source>
        <dbReference type="EMBL" id="TXS91090.1"/>
    </source>
</evidence>
<evidence type="ECO:0000256" key="1">
    <source>
        <dbReference type="ARBA" id="ARBA00001932"/>
    </source>
</evidence>
<gene>
    <name evidence="16" type="ORF">FVW59_12850</name>
</gene>
<dbReference type="InterPro" id="IPR006050">
    <property type="entry name" value="DNA_photolyase_N"/>
</dbReference>
<protein>
    <recommendedName>
        <fullName evidence="4">Deoxyribodipyrimidine photo-lyase</fullName>
        <ecNumber evidence="3">4.1.99.3</ecNumber>
    </recommendedName>
    <alternativeName>
        <fullName evidence="8">DNA photolyase</fullName>
    </alternativeName>
    <alternativeName>
        <fullName evidence="11">Photoreactivating enzyme</fullName>
    </alternativeName>
</protein>
<comment type="similarity">
    <text evidence="14">Belongs to the DNA photolyase family.</text>
</comment>
<dbReference type="GO" id="GO:0071949">
    <property type="term" value="F:FAD binding"/>
    <property type="evidence" value="ECO:0007669"/>
    <property type="project" value="TreeGrafter"/>
</dbReference>
<evidence type="ECO:0000256" key="5">
    <source>
        <dbReference type="ARBA" id="ARBA00022630"/>
    </source>
</evidence>
<evidence type="ECO:0000256" key="9">
    <source>
        <dbReference type="ARBA" id="ARBA00033999"/>
    </source>
</evidence>
<comment type="cofactor">
    <cofactor evidence="1">
        <name>(6R)-5,10-methylene-5,6,7,8-tetrahydrofolate</name>
        <dbReference type="ChEBI" id="CHEBI:15636"/>
    </cofactor>
</comment>
<dbReference type="SUPFAM" id="SSF52425">
    <property type="entry name" value="Cryptochrome/photolyase, N-terminal domain"/>
    <property type="match status" value="1"/>
</dbReference>
<dbReference type="GO" id="GO:0032922">
    <property type="term" value="P:circadian regulation of gene expression"/>
    <property type="evidence" value="ECO:0007669"/>
    <property type="project" value="TreeGrafter"/>
</dbReference>
<dbReference type="GO" id="GO:0043153">
    <property type="term" value="P:entrainment of circadian clock by photoperiod"/>
    <property type="evidence" value="ECO:0007669"/>
    <property type="project" value="TreeGrafter"/>
</dbReference>
<accession>A0A5C8ZTU6</accession>
<dbReference type="PRINTS" id="PR00147">
    <property type="entry name" value="DNAPHOTLYASE"/>
</dbReference>
<evidence type="ECO:0000256" key="11">
    <source>
        <dbReference type="ARBA" id="ARBA00083107"/>
    </source>
</evidence>
<dbReference type="OrthoDB" id="9772484at2"/>
<dbReference type="Pfam" id="PF03441">
    <property type="entry name" value="FAD_binding_7"/>
    <property type="match status" value="1"/>
</dbReference>
<evidence type="ECO:0000256" key="10">
    <source>
        <dbReference type="ARBA" id="ARBA00059220"/>
    </source>
</evidence>
<keyword evidence="7 14" id="KW-0157">Chromophore</keyword>
<dbReference type="PANTHER" id="PTHR11455">
    <property type="entry name" value="CRYPTOCHROME"/>
    <property type="match status" value="1"/>
</dbReference>
<dbReference type="InterPro" id="IPR005101">
    <property type="entry name" value="Cryptochr/Photolyase_FAD-bd"/>
</dbReference>
<reference evidence="16 17" key="1">
    <citation type="submission" date="2019-08" db="EMBL/GenBank/DDBJ databases">
        <title>Parahaliea maris sp. nov., isolated from the surface seawater.</title>
        <authorList>
            <person name="Liu Y."/>
        </authorList>
    </citation>
    <scope>NUCLEOTIDE SEQUENCE [LARGE SCALE GENOMIC DNA]</scope>
    <source>
        <strain evidence="16 17">S2-26</strain>
    </source>
</reference>
<organism evidence="16 17">
    <name type="scientific">Parahaliea aestuarii</name>
    <dbReference type="NCBI Taxonomy" id="1852021"/>
    <lineage>
        <taxon>Bacteria</taxon>
        <taxon>Pseudomonadati</taxon>
        <taxon>Pseudomonadota</taxon>
        <taxon>Gammaproteobacteria</taxon>
        <taxon>Cellvibrionales</taxon>
        <taxon>Halieaceae</taxon>
        <taxon>Parahaliea</taxon>
    </lineage>
</organism>
<evidence type="ECO:0000256" key="4">
    <source>
        <dbReference type="ARBA" id="ARBA00014046"/>
    </source>
</evidence>
<dbReference type="GO" id="GO:0003677">
    <property type="term" value="F:DNA binding"/>
    <property type="evidence" value="ECO:0007669"/>
    <property type="project" value="TreeGrafter"/>
</dbReference>
<evidence type="ECO:0000256" key="2">
    <source>
        <dbReference type="ARBA" id="ARBA00005862"/>
    </source>
</evidence>
<dbReference type="InterPro" id="IPR014729">
    <property type="entry name" value="Rossmann-like_a/b/a_fold"/>
</dbReference>
<dbReference type="Gene3D" id="1.10.579.10">
    <property type="entry name" value="DNA Cyclobutane Dipyrimidine Photolyase, subunit A, domain 3"/>
    <property type="match status" value="1"/>
</dbReference>
<feature type="binding site" evidence="12">
    <location>
        <position position="227"/>
    </location>
    <ligand>
        <name>FAD</name>
        <dbReference type="ChEBI" id="CHEBI:57692"/>
    </ligand>
</feature>
<feature type="site" description="Electron transfer via tryptophanyl radical" evidence="13">
    <location>
        <position position="364"/>
    </location>
</feature>
<feature type="site" description="Electron transfer via tryptophanyl radical" evidence="13">
    <location>
        <position position="311"/>
    </location>
</feature>